<keyword evidence="1" id="KW-0812">Transmembrane</keyword>
<protein>
    <submittedName>
        <fullName evidence="2">Uncharacterized protein</fullName>
    </submittedName>
</protein>
<keyword evidence="1" id="KW-1133">Transmembrane helix</keyword>
<evidence type="ECO:0000313" key="2">
    <source>
        <dbReference type="EMBL" id="RFT05753.1"/>
    </source>
</evidence>
<dbReference type="AlphaFoldDB" id="A0A3E2B136"/>
<evidence type="ECO:0000256" key="1">
    <source>
        <dbReference type="SAM" id="Phobius"/>
    </source>
</evidence>
<dbReference type="RefSeq" id="WP_117142836.1">
    <property type="nucleotide sequence ID" value="NZ_CAKXKJ010000018.1"/>
</dbReference>
<comment type="caution">
    <text evidence="2">The sequence shown here is derived from an EMBL/GenBank/DDBJ whole genome shotgun (WGS) entry which is preliminary data.</text>
</comment>
<keyword evidence="3" id="KW-1185">Reference proteome</keyword>
<dbReference type="EMBL" id="QQRQ01000030">
    <property type="protein sequence ID" value="RFT05753.1"/>
    <property type="molecule type" value="Genomic_DNA"/>
</dbReference>
<keyword evidence="1" id="KW-0472">Membrane</keyword>
<feature type="transmembrane region" description="Helical" evidence="1">
    <location>
        <begin position="20"/>
        <end position="40"/>
    </location>
</feature>
<gene>
    <name evidence="2" type="ORF">DV520_10980</name>
</gene>
<dbReference type="Proteomes" id="UP000260649">
    <property type="component" value="Unassembled WGS sequence"/>
</dbReference>
<sequence length="169" mass="18283">MSQGRAFPAGSRFLLGRQALLILDGCLWMLAGAAVVWLGLRAYGTLPRVGWVRPLLTFLLFQGLDGPFLAVTWKETRRIRGSAQPARRPIWQALAGKSWLVLAGSVGGSLWLWRSGWVPAEAAAVICTALGGALALAGVLFWVALVRARRRAARGEEHVPDGSPRSETE</sequence>
<dbReference type="OrthoDB" id="1097929at2"/>
<feature type="transmembrane region" description="Helical" evidence="1">
    <location>
        <begin position="94"/>
        <end position="114"/>
    </location>
</feature>
<reference evidence="2 3" key="1">
    <citation type="submission" date="2018-07" db="EMBL/GenBank/DDBJ databases">
        <title>GABA Modulating Bacteria of the Human Gut Microbiota.</title>
        <authorList>
            <person name="Strandwitz P."/>
            <person name="Kim K.H."/>
            <person name="Terekhova D."/>
            <person name="Liu J.K."/>
            <person name="Sharma A."/>
            <person name="Levering J."/>
            <person name="Mcdonald D."/>
            <person name="Dietrich D."/>
            <person name="Ramadhar T.R."/>
            <person name="Lekbua A."/>
            <person name="Mroue N."/>
            <person name="Liston C."/>
            <person name="Stewart E.J."/>
            <person name="Dubin M.J."/>
            <person name="Zengler K."/>
            <person name="Knight R."/>
            <person name="Gilbert J.A."/>
            <person name="Clardy J."/>
            <person name="Lewis K."/>
        </authorList>
    </citation>
    <scope>NUCLEOTIDE SEQUENCE [LARGE SCALE GENOMIC DNA]</scope>
    <source>
        <strain evidence="2 3">KLE1738</strain>
    </source>
</reference>
<feature type="transmembrane region" description="Helical" evidence="1">
    <location>
        <begin position="52"/>
        <end position="73"/>
    </location>
</feature>
<feature type="transmembrane region" description="Helical" evidence="1">
    <location>
        <begin position="120"/>
        <end position="145"/>
    </location>
</feature>
<evidence type="ECO:0000313" key="3">
    <source>
        <dbReference type="Proteomes" id="UP000260649"/>
    </source>
</evidence>
<accession>A0A3E2B136</accession>
<dbReference type="GeneID" id="97996258"/>
<name>A0A3E2B136_9FIRM</name>
<proteinExistence type="predicted"/>
<organism evidence="2 3">
    <name type="scientific">Evtepia gabavorous</name>
    <dbReference type="NCBI Taxonomy" id="2211183"/>
    <lineage>
        <taxon>Bacteria</taxon>
        <taxon>Bacillati</taxon>
        <taxon>Bacillota</taxon>
        <taxon>Clostridia</taxon>
        <taxon>Eubacteriales</taxon>
        <taxon>Evtepia</taxon>
    </lineage>
</organism>